<evidence type="ECO:0000256" key="5">
    <source>
        <dbReference type="ARBA" id="ARBA00022989"/>
    </source>
</evidence>
<dbReference type="Gene3D" id="3.40.50.300">
    <property type="entry name" value="P-loop containing nucleotide triphosphate hydrolases"/>
    <property type="match status" value="1"/>
</dbReference>
<comment type="subcellular location">
    <subcellularLocation>
        <location evidence="1">Cell membrane</location>
        <topology evidence="1">Multi-pass membrane protein</topology>
    </subcellularLocation>
</comment>
<gene>
    <name evidence="10" type="ORF">FB474_1627</name>
</gene>
<evidence type="ECO:0000256" key="7">
    <source>
        <dbReference type="SAM" id="Phobius"/>
    </source>
</evidence>
<keyword evidence="4" id="KW-0067">ATP-binding</keyword>
<dbReference type="FunFam" id="3.40.50.300:FF:000218">
    <property type="entry name" value="Multidrug ABC transporter ATP-binding protein"/>
    <property type="match status" value="1"/>
</dbReference>
<dbReference type="SUPFAM" id="SSF90123">
    <property type="entry name" value="ABC transporter transmembrane region"/>
    <property type="match status" value="1"/>
</dbReference>
<dbReference type="SMART" id="SM00382">
    <property type="entry name" value="AAA"/>
    <property type="match status" value="1"/>
</dbReference>
<keyword evidence="5 7" id="KW-1133">Transmembrane helix</keyword>
<dbReference type="InterPro" id="IPR003593">
    <property type="entry name" value="AAA+_ATPase"/>
</dbReference>
<evidence type="ECO:0000313" key="11">
    <source>
        <dbReference type="Proteomes" id="UP000319514"/>
    </source>
</evidence>
<dbReference type="InterPro" id="IPR003439">
    <property type="entry name" value="ABC_transporter-like_ATP-bd"/>
</dbReference>
<name>A0A542ZIR9_9MICO</name>
<accession>A0A542ZIR9</accession>
<dbReference type="SUPFAM" id="SSF52540">
    <property type="entry name" value="P-loop containing nucleoside triphosphate hydrolases"/>
    <property type="match status" value="1"/>
</dbReference>
<reference evidence="10 11" key="1">
    <citation type="submission" date="2019-06" db="EMBL/GenBank/DDBJ databases">
        <title>Sequencing the genomes of 1000 actinobacteria strains.</title>
        <authorList>
            <person name="Klenk H.-P."/>
        </authorList>
    </citation>
    <scope>NUCLEOTIDE SEQUENCE [LARGE SCALE GENOMIC DNA]</scope>
    <source>
        <strain evidence="10 11">DSM 18082</strain>
    </source>
</reference>
<dbReference type="InterPro" id="IPR027417">
    <property type="entry name" value="P-loop_NTPase"/>
</dbReference>
<protein>
    <submittedName>
        <fullName evidence="10">ABC-type multidrug transport system fused ATPase/permease subunit</fullName>
    </submittedName>
</protein>
<dbReference type="Gene3D" id="3.90.1200.10">
    <property type="match status" value="1"/>
</dbReference>
<dbReference type="Proteomes" id="UP000319514">
    <property type="component" value="Unassembled WGS sequence"/>
</dbReference>
<dbReference type="InterPro" id="IPR011527">
    <property type="entry name" value="ABC1_TM_dom"/>
</dbReference>
<keyword evidence="3" id="KW-0547">Nucleotide-binding</keyword>
<dbReference type="Gene3D" id="1.20.1560.10">
    <property type="entry name" value="ABC transporter type 1, transmembrane domain"/>
    <property type="match status" value="1"/>
</dbReference>
<dbReference type="Pfam" id="PF00664">
    <property type="entry name" value="ABC_membrane"/>
    <property type="match status" value="1"/>
</dbReference>
<feature type="transmembrane region" description="Helical" evidence="7">
    <location>
        <begin position="31"/>
        <end position="56"/>
    </location>
</feature>
<feature type="domain" description="ABC transmembrane type-1" evidence="9">
    <location>
        <begin position="32"/>
        <end position="324"/>
    </location>
</feature>
<dbReference type="InterPro" id="IPR011009">
    <property type="entry name" value="Kinase-like_dom_sf"/>
</dbReference>
<keyword evidence="11" id="KW-1185">Reference proteome</keyword>
<evidence type="ECO:0000259" key="9">
    <source>
        <dbReference type="PROSITE" id="PS50929"/>
    </source>
</evidence>
<comment type="caution">
    <text evidence="10">The sequence shown here is derived from an EMBL/GenBank/DDBJ whole genome shotgun (WGS) entry which is preliminary data.</text>
</comment>
<evidence type="ECO:0000313" key="10">
    <source>
        <dbReference type="EMBL" id="TQL60244.1"/>
    </source>
</evidence>
<dbReference type="PROSITE" id="PS50893">
    <property type="entry name" value="ABC_TRANSPORTER_2"/>
    <property type="match status" value="1"/>
</dbReference>
<evidence type="ECO:0000259" key="8">
    <source>
        <dbReference type="PROSITE" id="PS50893"/>
    </source>
</evidence>
<keyword evidence="6 7" id="KW-0472">Membrane</keyword>
<evidence type="ECO:0000256" key="1">
    <source>
        <dbReference type="ARBA" id="ARBA00004651"/>
    </source>
</evidence>
<sequence length="1140" mass="120759">MRRRGDRTGRGDTRRTVALFRHYAGTQGRSMVFAVVLLTLEALTAVALPALIGTLINVLKDGARWQLFAWRPAAGSTIVVLAGAIVVVTAVNSVSDSMAEISLAKAGRTLGYNLRAAMFGHLQRLSLAFHLRRRTGDVLSRITSDVQALEEFVCDSVSDLLGSALLLAGTMAYLLWKSWRIALLALVVVPVLALMSNAFARRIKEASKEQRAREGDLASTAQEMLSSISVVQTYGRGDVEERKFASESSSAMAAILRTARLEALFSFTVSMLEAVVIAAVVLIGSRLVGARVIDAGLLVAFILLIQGMFKPTRRIIKEWNTVGKIYASVERISELLERKPAVVDTPDAVEAPPLHGHIEFRDVSFAYQPIGEQDGDDAPLRTALDQVSFSIEPGEVVALVGHSGAGKSTIAQLLPRLYDPHAGAVLFDGYDIRAFTIASLRAQISMVLQETVLFTGTVADNIAYGRPGASREEVVAAAKLANAHDFVTAMPQGYDTALGERAATLSGGQRQRLAIARAFIRDTPVLVLDEPTTGLDAESTHLVGQALAGLVRGRSTVIVSHDLNLIRDVDRILVISAGRVLEEGTPADLLERGGLYADLYVRQFGQAMGVGATTADGAGRVEEFEAALDEAVPLPATVETFRRLTGRAVAPAGVALEQSDLDPLRAPALGRALPGLTGALDPDAMGPRLQSLLRESWALDWCTPGKAVVEPRAGATVRYRVGLRHVASGHTVETLVGGRVFAAPELAQRWHAATVPLVEQAAGHEDLAPFARPAALVPELSLVLHAFPVDPDLPGLVGATDVARLTRALEPGLAASLDGLGLEACRTGVVQYARRGHAVLRHELVWRIGPTGRTVKQVVYGRVDADDRGRLVGRVATALRGHLEAAGEAAHPFLVPRLQGQAPDLGLVLLEALPGTPLLPGLVRAQHAGAPAPGPGELTVESATRASARIAATWHACGLRLGPTRTLRGDVDALGEDLDAVAPLAPALAARLQTHLSAVLALGMGEGPAGFAHGDLTPSRVIFDGPMSSVVDLGHTCTADPALDVGQFVGHLAVTTRKARAVTGAGSAPTGEDPERLFLETYLAADPRGADALLARVTAYRQVSLARLALRSWCQLKPDRLALALAALEAPLPADLRVRA</sequence>
<keyword evidence="2 7" id="KW-0812">Transmembrane</keyword>
<evidence type="ECO:0000256" key="3">
    <source>
        <dbReference type="ARBA" id="ARBA00022741"/>
    </source>
</evidence>
<feature type="transmembrane region" description="Helical" evidence="7">
    <location>
        <begin position="289"/>
        <end position="309"/>
    </location>
</feature>
<dbReference type="GO" id="GO:0015421">
    <property type="term" value="F:ABC-type oligopeptide transporter activity"/>
    <property type="evidence" value="ECO:0007669"/>
    <property type="project" value="TreeGrafter"/>
</dbReference>
<dbReference type="SUPFAM" id="SSF56112">
    <property type="entry name" value="Protein kinase-like (PK-like)"/>
    <property type="match status" value="1"/>
</dbReference>
<dbReference type="InterPro" id="IPR036640">
    <property type="entry name" value="ABC1_TM_sf"/>
</dbReference>
<organism evidence="10 11">
    <name type="scientific">Oryzihumus leptocrescens</name>
    <dbReference type="NCBI Taxonomy" id="297536"/>
    <lineage>
        <taxon>Bacteria</taxon>
        <taxon>Bacillati</taxon>
        <taxon>Actinomycetota</taxon>
        <taxon>Actinomycetes</taxon>
        <taxon>Micrococcales</taxon>
        <taxon>Intrasporangiaceae</taxon>
        <taxon>Oryzihumus</taxon>
    </lineage>
</organism>
<dbReference type="PROSITE" id="PS50929">
    <property type="entry name" value="ABC_TM1F"/>
    <property type="match status" value="1"/>
</dbReference>
<dbReference type="GO" id="GO:0005524">
    <property type="term" value="F:ATP binding"/>
    <property type="evidence" value="ECO:0007669"/>
    <property type="project" value="UniProtKB-KW"/>
</dbReference>
<dbReference type="Pfam" id="PF00005">
    <property type="entry name" value="ABC_tran"/>
    <property type="match status" value="1"/>
</dbReference>
<dbReference type="PANTHER" id="PTHR43394">
    <property type="entry name" value="ATP-DEPENDENT PERMEASE MDL1, MITOCHONDRIAL"/>
    <property type="match status" value="1"/>
</dbReference>
<feature type="transmembrane region" description="Helical" evidence="7">
    <location>
        <begin position="181"/>
        <end position="200"/>
    </location>
</feature>
<dbReference type="GO" id="GO:0005886">
    <property type="term" value="C:plasma membrane"/>
    <property type="evidence" value="ECO:0007669"/>
    <property type="project" value="UniProtKB-SubCell"/>
</dbReference>
<feature type="transmembrane region" description="Helical" evidence="7">
    <location>
        <begin position="68"/>
        <end position="91"/>
    </location>
</feature>
<dbReference type="PANTHER" id="PTHR43394:SF1">
    <property type="entry name" value="ATP-BINDING CASSETTE SUB-FAMILY B MEMBER 10, MITOCHONDRIAL"/>
    <property type="match status" value="1"/>
</dbReference>
<dbReference type="InterPro" id="IPR039421">
    <property type="entry name" value="Type_1_exporter"/>
</dbReference>
<evidence type="ECO:0000256" key="4">
    <source>
        <dbReference type="ARBA" id="ARBA00022840"/>
    </source>
</evidence>
<feature type="domain" description="ABC transporter" evidence="8">
    <location>
        <begin position="358"/>
        <end position="602"/>
    </location>
</feature>
<dbReference type="GO" id="GO:0016887">
    <property type="term" value="F:ATP hydrolysis activity"/>
    <property type="evidence" value="ECO:0007669"/>
    <property type="project" value="InterPro"/>
</dbReference>
<dbReference type="OrthoDB" id="9806127at2"/>
<dbReference type="AlphaFoldDB" id="A0A542ZIR9"/>
<dbReference type="InterPro" id="IPR017871">
    <property type="entry name" value="ABC_transporter-like_CS"/>
</dbReference>
<dbReference type="EMBL" id="VFOQ01000001">
    <property type="protein sequence ID" value="TQL60244.1"/>
    <property type="molecule type" value="Genomic_DNA"/>
</dbReference>
<evidence type="ECO:0000256" key="6">
    <source>
        <dbReference type="ARBA" id="ARBA00023136"/>
    </source>
</evidence>
<dbReference type="PROSITE" id="PS00211">
    <property type="entry name" value="ABC_TRANSPORTER_1"/>
    <property type="match status" value="1"/>
</dbReference>
<evidence type="ECO:0000256" key="2">
    <source>
        <dbReference type="ARBA" id="ARBA00022692"/>
    </source>
</evidence>
<feature type="transmembrane region" description="Helical" evidence="7">
    <location>
        <begin position="263"/>
        <end position="283"/>
    </location>
</feature>
<proteinExistence type="predicted"/>